<dbReference type="InterPro" id="IPR001509">
    <property type="entry name" value="Epimerase_deHydtase"/>
</dbReference>
<dbReference type="Pfam" id="PF01370">
    <property type="entry name" value="Epimerase"/>
    <property type="match status" value="2"/>
</dbReference>
<name>A0ABY5M6W2_9ACTN</name>
<protein>
    <submittedName>
        <fullName evidence="2">NAD-dependent epimerase/dehydratase family protein</fullName>
    </submittedName>
</protein>
<gene>
    <name evidence="2" type="ORF">NQV15_17215</name>
</gene>
<feature type="domain" description="NAD-dependent epimerase/dehydratase" evidence="1">
    <location>
        <begin position="175"/>
        <end position="285"/>
    </location>
</feature>
<accession>A0ABY5M6W2</accession>
<dbReference type="Gene3D" id="3.40.50.720">
    <property type="entry name" value="NAD(P)-binding Rossmann-like Domain"/>
    <property type="match status" value="1"/>
</dbReference>
<reference evidence="2 3" key="1">
    <citation type="submission" date="2022-08" db="EMBL/GenBank/DDBJ databases">
        <title>novel species in genus Aeromicrobium.</title>
        <authorList>
            <person name="Ye L."/>
        </authorList>
    </citation>
    <scope>NUCLEOTIDE SEQUENCE [LARGE SCALE GENOMIC DNA]</scope>
    <source>
        <strain evidence="3">zg-Y1379</strain>
    </source>
</reference>
<keyword evidence="3" id="KW-1185">Reference proteome</keyword>
<dbReference type="PANTHER" id="PTHR43245:SF13">
    <property type="entry name" value="UDP-D-APIOSE_UDP-D-XYLOSE SYNTHASE 2"/>
    <property type="match status" value="1"/>
</dbReference>
<dbReference type="RefSeq" id="WP_232403691.1">
    <property type="nucleotide sequence ID" value="NZ_CP102173.1"/>
</dbReference>
<evidence type="ECO:0000259" key="1">
    <source>
        <dbReference type="Pfam" id="PF01370"/>
    </source>
</evidence>
<evidence type="ECO:0000313" key="2">
    <source>
        <dbReference type="EMBL" id="UUP13567.1"/>
    </source>
</evidence>
<dbReference type="Proteomes" id="UP001316184">
    <property type="component" value="Chromosome"/>
</dbReference>
<dbReference type="PANTHER" id="PTHR43245">
    <property type="entry name" value="BIFUNCTIONAL POLYMYXIN RESISTANCE PROTEIN ARNA"/>
    <property type="match status" value="1"/>
</dbReference>
<dbReference type="EMBL" id="CP102173">
    <property type="protein sequence ID" value="UUP13567.1"/>
    <property type="molecule type" value="Genomic_DNA"/>
</dbReference>
<organism evidence="2 3">
    <name type="scientific">Aeromicrobium wangtongii</name>
    <dbReference type="NCBI Taxonomy" id="2969247"/>
    <lineage>
        <taxon>Bacteria</taxon>
        <taxon>Bacillati</taxon>
        <taxon>Actinomycetota</taxon>
        <taxon>Actinomycetes</taxon>
        <taxon>Propionibacteriales</taxon>
        <taxon>Nocardioidaceae</taxon>
        <taxon>Aeromicrobium</taxon>
    </lineage>
</organism>
<dbReference type="InterPro" id="IPR050177">
    <property type="entry name" value="Lipid_A_modif_metabolic_enz"/>
</dbReference>
<feature type="domain" description="NAD-dependent epimerase/dehydratase" evidence="1">
    <location>
        <begin position="3"/>
        <end position="139"/>
    </location>
</feature>
<sequence length="356" mass="37939">MRILLTGAAGFIGTHIGEVARERGHEVVALDMFLDKAHWPSAGDLSTGSRGEDGSRGVERLDLRSDRLDAVLEGIDVVCHQAAMVGNGVDAQDLPDYAEHNDAGTARLLAAMARAGVRDLVLASSMVVYGDGRYTCPTHGDVPPAVRREDDLSAGRYDPRCPVCGGDITWRLIGEDTPFLPRTSYAASKVAQEHYASAWCTLEGSRAVALRYHNVYGPGMPADTPYAGVAAIFRSAIARGEAPRVFEDGQQVRDFVHVRDVARANVLAIEQVAQHPSGLTPYNIASGTTFTIGQMATALAAAAGAREPVLTGDYRAFDVRHVVASPERAKAGLGFEAKIAPEHGLSALATDPLRTR</sequence>
<evidence type="ECO:0000313" key="3">
    <source>
        <dbReference type="Proteomes" id="UP001316184"/>
    </source>
</evidence>
<dbReference type="SUPFAM" id="SSF51735">
    <property type="entry name" value="NAD(P)-binding Rossmann-fold domains"/>
    <property type="match status" value="1"/>
</dbReference>
<dbReference type="InterPro" id="IPR036291">
    <property type="entry name" value="NAD(P)-bd_dom_sf"/>
</dbReference>
<proteinExistence type="predicted"/>